<evidence type="ECO:0000313" key="1">
    <source>
        <dbReference type="EMBL" id="EKC55741.1"/>
    </source>
</evidence>
<dbReference type="EMBL" id="AJWY01010368">
    <property type="protein sequence ID" value="EKC55741.1"/>
    <property type="molecule type" value="Genomic_DNA"/>
</dbReference>
<reference evidence="1" key="1">
    <citation type="journal article" date="2013" name="Environ. Microbiol.">
        <title>Microbiota from the distal guts of lean and obese adolescents exhibit partial functional redundancy besides clear differences in community structure.</title>
        <authorList>
            <person name="Ferrer M."/>
            <person name="Ruiz A."/>
            <person name="Lanza F."/>
            <person name="Haange S.B."/>
            <person name="Oberbach A."/>
            <person name="Till H."/>
            <person name="Bargiela R."/>
            <person name="Campoy C."/>
            <person name="Segura M.T."/>
            <person name="Richter M."/>
            <person name="von Bergen M."/>
            <person name="Seifert J."/>
            <person name="Suarez A."/>
        </authorList>
    </citation>
    <scope>NUCLEOTIDE SEQUENCE</scope>
</reference>
<protein>
    <submittedName>
        <fullName evidence="1">Uncharacterized protein</fullName>
    </submittedName>
</protein>
<accession>K1T8U5</accession>
<dbReference type="AlphaFoldDB" id="K1T8U5"/>
<name>K1T8U5_9ZZZZ</name>
<comment type="caution">
    <text evidence="1">The sequence shown here is derived from an EMBL/GenBank/DDBJ whole genome shotgun (WGS) entry which is preliminary data.</text>
</comment>
<feature type="non-terminal residue" evidence="1">
    <location>
        <position position="1"/>
    </location>
</feature>
<organism evidence="1">
    <name type="scientific">human gut metagenome</name>
    <dbReference type="NCBI Taxonomy" id="408170"/>
    <lineage>
        <taxon>unclassified sequences</taxon>
        <taxon>metagenomes</taxon>
        <taxon>organismal metagenomes</taxon>
    </lineage>
</organism>
<sequence>KAPADCEIRLRDERTCFTD</sequence>
<proteinExistence type="predicted"/>
<gene>
    <name evidence="1" type="ORF">LEA_15190</name>
</gene>